<name>A0ACB8QF37_9AGAM</name>
<reference evidence="1" key="1">
    <citation type="submission" date="2021-02" db="EMBL/GenBank/DDBJ databases">
        <authorList>
            <consortium name="DOE Joint Genome Institute"/>
            <person name="Ahrendt S."/>
            <person name="Looney B.P."/>
            <person name="Miyauchi S."/>
            <person name="Morin E."/>
            <person name="Drula E."/>
            <person name="Courty P.E."/>
            <person name="Chicoki N."/>
            <person name="Fauchery L."/>
            <person name="Kohler A."/>
            <person name="Kuo A."/>
            <person name="Labutti K."/>
            <person name="Pangilinan J."/>
            <person name="Lipzen A."/>
            <person name="Riley R."/>
            <person name="Andreopoulos W."/>
            <person name="He G."/>
            <person name="Johnson J."/>
            <person name="Barry K.W."/>
            <person name="Grigoriev I.V."/>
            <person name="Nagy L."/>
            <person name="Hibbett D."/>
            <person name="Henrissat B."/>
            <person name="Matheny P.B."/>
            <person name="Labbe J."/>
            <person name="Martin F."/>
        </authorList>
    </citation>
    <scope>NUCLEOTIDE SEQUENCE</scope>
    <source>
        <strain evidence="1">EC-137</strain>
    </source>
</reference>
<sequence length="1297" mass="144247">MSRQQQPYPLSQRRPSVTDYSSGTRPLQIGRNPRPTTPSNASVSTAGGSPGAPSRPERSRHRQPSEHSIPESVFRPPPRDTRERKGSTSTTRSDVSLPYSSRNGSSSAIAPPPRIRRPARQGTAGSEEADSPAVAFAMSAFSSAGRKMTLDEYDEERERERQREQAEEEQRQRRIREKVPGRKVNGRAKAGDIDAVLDEIKDEWEAVTDPDFNPVELAVQILSDSSSGPDMTSFRRTKKMLSQALKGSVDKHYQAFAAALPHHASLLSHLTATQGQVKDARTALQEAKEALGNKRSDLVQLWSRNQTLEEMLRILDKIEQLRLVPDVLESLMSEKRLLQASVLLVRSLKTINRQDMLEIGAVADLRNYLIGQESALRDILIDEIHSHLYLKSFWCESRWAAYAPNQQTCKSRTQLPMFAQAAFVSVPKVEFEQETLPSDSYMPDTPSSPTTRLSRYLTNLTLRPNDPPASLAEAVLGDSLSNPGMSASPSARNLAASTSTSSLPVPTVSIPGISDENPESNSFVYLETLLESLAVLGKLGNSLDVITQRLPNEIYALIETTVDEVGERVEYSRRTSTMITAANPGANTNSAYVLAASSGAGTIAAVSGNTSALSKGHKGSLLEASSLRLTALESSSKHSDYEILRDLFWTVYSKLDAVLQGLRVVYEVSNRIGARRDFKDSSGAKPGSLFPLSDIWLPIQAEVRTLLYDYVTGEEQGALSGRNPISSINDVLREGRFIRDKTKHVFRFADTDTKLSSKVLRPHEDELNRVLRETVPGLVQGSAETSVQATLSSVGTDERLLGIEQHHRSLIKPDAFHVSVLFQPMLAFLERVAMILPSGFESARASSAVMEEFVLDVYLPQLEEKVSQLFHQAVSGTEAFQPDPASSWLSKEPLVNASTQLMALVNSLCIMLVTSPFHRDNYARLILTVIIQFYQRCSDNFQAIVTTGEAPLLGGDARVALAAQWAQNADLVICLSHLRHALEDAGATRFELWRQEREAYVGMLKGRMIEREDLVRPPRQLAALGNLYRSVTWFAAALRSLKALPDNLSPNSPPLTASISALTHIPFIQPTVPNVEDDLKLPLSQEMTLRFHALLKTYEQLAELILYTMRIDIRCRITRYLELASRHGNYFPDREVGEPDPHVIDLNISLGECDDIVSTTVPVEQREFIFDGIGFLMEELLISTASNIRKINANGVKKILRNILALQQSIKTIVRDLRDAELERAKQYWALFSLNPAEMLDRVRQKQVFTFDQYKVMLDLQCGVDPTLGDKSMSQATDRNYSMYVIDLHGMELEENK</sequence>
<comment type="caution">
    <text evidence="1">The sequence shown here is derived from an EMBL/GenBank/DDBJ whole genome shotgun (WGS) entry which is preliminary data.</text>
</comment>
<reference evidence="1" key="2">
    <citation type="journal article" date="2022" name="New Phytol.">
        <title>Evolutionary transition to the ectomycorrhizal habit in the genomes of a hyperdiverse lineage of mushroom-forming fungi.</title>
        <authorList>
            <person name="Looney B."/>
            <person name="Miyauchi S."/>
            <person name="Morin E."/>
            <person name="Drula E."/>
            <person name="Courty P.E."/>
            <person name="Kohler A."/>
            <person name="Kuo A."/>
            <person name="LaButti K."/>
            <person name="Pangilinan J."/>
            <person name="Lipzen A."/>
            <person name="Riley R."/>
            <person name="Andreopoulos W."/>
            <person name="He G."/>
            <person name="Johnson J."/>
            <person name="Nolan M."/>
            <person name="Tritt A."/>
            <person name="Barry K.W."/>
            <person name="Grigoriev I.V."/>
            <person name="Nagy L.G."/>
            <person name="Hibbett D."/>
            <person name="Henrissat B."/>
            <person name="Matheny P.B."/>
            <person name="Labbe J."/>
            <person name="Martin F.M."/>
        </authorList>
    </citation>
    <scope>NUCLEOTIDE SEQUENCE</scope>
    <source>
        <strain evidence="1">EC-137</strain>
    </source>
</reference>
<proteinExistence type="predicted"/>
<accession>A0ACB8QF37</accession>
<gene>
    <name evidence="1" type="ORF">K488DRAFT_79760</name>
</gene>
<keyword evidence="2" id="KW-1185">Reference proteome</keyword>
<evidence type="ECO:0000313" key="2">
    <source>
        <dbReference type="Proteomes" id="UP000814128"/>
    </source>
</evidence>
<dbReference type="EMBL" id="MU273634">
    <property type="protein sequence ID" value="KAI0030211.1"/>
    <property type="molecule type" value="Genomic_DNA"/>
</dbReference>
<protein>
    <submittedName>
        <fullName evidence="1">Sec8 exocyst complex component-specific domain-containing protein</fullName>
    </submittedName>
</protein>
<dbReference type="Proteomes" id="UP000814128">
    <property type="component" value="Unassembled WGS sequence"/>
</dbReference>
<organism evidence="1 2">
    <name type="scientific">Vararia minispora EC-137</name>
    <dbReference type="NCBI Taxonomy" id="1314806"/>
    <lineage>
        <taxon>Eukaryota</taxon>
        <taxon>Fungi</taxon>
        <taxon>Dikarya</taxon>
        <taxon>Basidiomycota</taxon>
        <taxon>Agaricomycotina</taxon>
        <taxon>Agaricomycetes</taxon>
        <taxon>Russulales</taxon>
        <taxon>Lachnocladiaceae</taxon>
        <taxon>Vararia</taxon>
    </lineage>
</organism>
<evidence type="ECO:0000313" key="1">
    <source>
        <dbReference type="EMBL" id="KAI0030211.1"/>
    </source>
</evidence>